<evidence type="ECO:0000259" key="1">
    <source>
        <dbReference type="Pfam" id="PF06904"/>
    </source>
</evidence>
<evidence type="ECO:0000313" key="3">
    <source>
        <dbReference type="Proteomes" id="UP001529369"/>
    </source>
</evidence>
<proteinExistence type="predicted"/>
<accession>A0ABT8A8C6</accession>
<dbReference type="Pfam" id="PF06904">
    <property type="entry name" value="Extensin-like_C"/>
    <property type="match status" value="1"/>
</dbReference>
<comment type="caution">
    <text evidence="2">The sequence shown here is derived from an EMBL/GenBank/DDBJ whole genome shotgun (WGS) entry which is preliminary data.</text>
</comment>
<reference evidence="3" key="1">
    <citation type="journal article" date="2019" name="Int. J. Syst. Evol. Microbiol.">
        <title>The Global Catalogue of Microorganisms (GCM) 10K type strain sequencing project: providing services to taxonomists for standard genome sequencing and annotation.</title>
        <authorList>
            <consortium name="The Broad Institute Genomics Platform"/>
            <consortium name="The Broad Institute Genome Sequencing Center for Infectious Disease"/>
            <person name="Wu L."/>
            <person name="Ma J."/>
        </authorList>
    </citation>
    <scope>NUCLEOTIDE SEQUENCE [LARGE SCALE GENOMIC DNA]</scope>
    <source>
        <strain evidence="3">CECT 7131</strain>
    </source>
</reference>
<keyword evidence="3" id="KW-1185">Reference proteome</keyword>
<dbReference type="EMBL" id="JAUFPN010000153">
    <property type="protein sequence ID" value="MDN3565969.1"/>
    <property type="molecule type" value="Genomic_DNA"/>
</dbReference>
<sequence length="226" mass="24364">MRWLLLGLCCLAAGLAFGLRHLPPAWDPRTPLDLTAPPNLLTGAKLGWMARHPETCFAAFALSGIPVDRVPDRASEVGCGLQDVVRLAGAVRAAPGVPLVTCPLAAAWVLFERNTLQPAAQRHLGSPVAGLRHLGSHACRNVNHAEAGRRSQHATANAIDVAGFVLQDRREVQLAQGWSGAPAEAAFLRAVRDGACRWFNGVFGPDYNAAHRDHFHLDMGPWRSCR</sequence>
<organism evidence="2 3">
    <name type="scientific">Paeniroseomonas aquatica</name>
    <dbReference type="NCBI Taxonomy" id="373043"/>
    <lineage>
        <taxon>Bacteria</taxon>
        <taxon>Pseudomonadati</taxon>
        <taxon>Pseudomonadota</taxon>
        <taxon>Alphaproteobacteria</taxon>
        <taxon>Acetobacterales</taxon>
        <taxon>Acetobacteraceae</taxon>
        <taxon>Paeniroseomonas</taxon>
    </lineage>
</organism>
<protein>
    <submittedName>
        <fullName evidence="2">Extensin family protein</fullName>
    </submittedName>
</protein>
<dbReference type="InterPro" id="IPR009683">
    <property type="entry name" value="Extensin-like_C"/>
</dbReference>
<evidence type="ECO:0000313" key="2">
    <source>
        <dbReference type="EMBL" id="MDN3565969.1"/>
    </source>
</evidence>
<dbReference type="Proteomes" id="UP001529369">
    <property type="component" value="Unassembled WGS sequence"/>
</dbReference>
<feature type="domain" description="Extensin-like C-terminal" evidence="1">
    <location>
        <begin position="55"/>
        <end position="226"/>
    </location>
</feature>
<name>A0ABT8A8C6_9PROT</name>
<gene>
    <name evidence="2" type="ORF">QWZ14_16490</name>
</gene>
<dbReference type="RefSeq" id="WP_290317844.1">
    <property type="nucleotide sequence ID" value="NZ_JAUFPN010000153.1"/>
</dbReference>